<dbReference type="GO" id="GO:0005739">
    <property type="term" value="C:mitochondrion"/>
    <property type="evidence" value="ECO:0007669"/>
    <property type="project" value="TreeGrafter"/>
</dbReference>
<evidence type="ECO:0000313" key="17">
    <source>
        <dbReference type="EMBL" id="KYN28453.1"/>
    </source>
</evidence>
<evidence type="ECO:0000259" key="16">
    <source>
        <dbReference type="Pfam" id="PF22456"/>
    </source>
</evidence>
<dbReference type="FunFam" id="3.30.830.10:FF:000003">
    <property type="entry name" value="Insulin-degrading enzyme"/>
    <property type="match status" value="1"/>
</dbReference>
<dbReference type="PANTHER" id="PTHR43690">
    <property type="entry name" value="NARDILYSIN"/>
    <property type="match status" value="1"/>
</dbReference>
<dbReference type="SUPFAM" id="SSF63411">
    <property type="entry name" value="LuxS/MPP-like metallohydrolase"/>
    <property type="match status" value="7"/>
</dbReference>
<evidence type="ECO:0000256" key="11">
    <source>
        <dbReference type="ARBA" id="ARBA00080349"/>
    </source>
</evidence>
<dbReference type="InterPro" id="IPR011249">
    <property type="entry name" value="Metalloenz_LuxS/M16"/>
</dbReference>
<feature type="domain" description="Peptidase M16 C-terminal" evidence="14">
    <location>
        <begin position="197"/>
        <end position="375"/>
    </location>
</feature>
<sequence length="1426" mass="166908">MSIERVERRCDDIIKAENENRLYRGLVLTNKMKVLLTSDPTTIKSAAAMDIDVGSMCDPDDLPGLAHFCEHMLFLGTKKYPQQNDYIQFLSQNGGTWGAITDFDYTIYYFDVSSEKLEGALNRLAQFFMAPLFTENLTELELNAINLEYEKYLADDSKRFEQLQKSSASSDHPFSKFGVGNRETLSTIPKQKGINVRNKLLEFYEKYYSANIMSLSVLGKESLDELENMVVNLFCDVRNKEIEVPIWSEHPFKDEHFRTMWYVVPIKDIRCLNISFLLPDLRQHYRSKPIHYVTYLLGHQGEGSLLSALKAKGRCTSLACEIFYTVRGFSIFNICVDLTEEGIKHTEDIVLMVFQYINMLNLKGPIKWIYEEYKDIDNINFRFKGKMLPHNHVIFTARALQICTMNDILFTQIDWRPDVIEEIMKYLMPQNVRIHIIAKAYENITDEIESWYGTKYKKVKISKEIMDMWNSPGFNDELKLPPKNEFIPTTFDIKPLFFVEKFPIILGDTPFVRLWYKQENEFFVPTASMNFLFSSPIVFVDPVCFNYSYIFVKLFRDSLNEYMYAANLAGLQCAFNVCYFGITLSINGYDNKQHVMLEKIMDRMKNFKVDRKRFEIQKEEYIRSLKNFTAEDPYKRADYYHLNLLKKPGFFKTELLDATTYLNVVALHQFISHLLSKVHVECLIYGNVTVTEATDIFKLIESKLITGVPDIEPLLTRDQVMPREIKLENGYHFLFEAENNVHKCSCTMVYYPTGLQSTESNMLLELLAQIIEVPCLDTLRTKEQLGYAVFCSPHKLSGTQGLRISIKSDKHPQYVEKRINSFLDSMLEYKNIDNINYRFKGKIPPHDHVTFTARALQNCTMNEILCAQIDWRPDVIEEVMKYLIPQNVRIHIIAKAYENITDEIESWYGTKYKKVKISKEIMDMWNSPGFNDDLKLPHKNKFIPTIFDIKPLTNVEKFPIILGDTPFVRLWYKQDNEFPVPLASMNFLFSRHVLVERERYCFCFNYSYIFIKLFYDSLNEYMYVANLAGLRCEFNVCYFGITLFIDGYDNKQHVMLEKILDRMINFKVDRKRFEIQKEEYIRSLKNFAAEDPYKRADYYHLNLLIKQGFLQNELLDATTYLNVVALHQFISHLLSKVHVECLIYGNMTVTEATDIFKLIESKLTTGVPDIEPLLKREQVIPREIKLENDCHFLFEAENNVHKCSCTMVYYPTGLQSTESNMLLELLAQIIEVPCFDTLRTKEQLGYAVFCGPHKLSGTQGLRISIKSDKHPQYVEKRINSFLDSMLYHISAMTEEQFDENKKALATSYLGKLKIFDTRCNLYWNEILTQQYNFDRVNIEVAYLKTISRQQLLKFFKENVHSKDRRKLSIHLISTVSSEKSSPDTIEKTADLSTNEKVKKINDIWSFKNSQSLYPLIKPLEKIFSQE</sequence>
<evidence type="ECO:0000256" key="2">
    <source>
        <dbReference type="ARBA" id="ARBA00022670"/>
    </source>
</evidence>
<keyword evidence="3" id="KW-0479">Metal-binding</keyword>
<feature type="domain" description="Coenzyme PQQ synthesis protein F-like C-terminal lobe" evidence="16">
    <location>
        <begin position="1225"/>
        <end position="1323"/>
    </location>
</feature>
<organism evidence="17 18">
    <name type="scientific">Trachymyrmex cornetzi</name>
    <dbReference type="NCBI Taxonomy" id="471704"/>
    <lineage>
        <taxon>Eukaryota</taxon>
        <taxon>Metazoa</taxon>
        <taxon>Ecdysozoa</taxon>
        <taxon>Arthropoda</taxon>
        <taxon>Hexapoda</taxon>
        <taxon>Insecta</taxon>
        <taxon>Pterygota</taxon>
        <taxon>Neoptera</taxon>
        <taxon>Endopterygota</taxon>
        <taxon>Hymenoptera</taxon>
        <taxon>Apocrita</taxon>
        <taxon>Aculeata</taxon>
        <taxon>Formicoidea</taxon>
        <taxon>Formicidae</taxon>
        <taxon>Myrmicinae</taxon>
        <taxon>Trachymyrmex</taxon>
    </lineage>
</organism>
<gene>
    <name evidence="17" type="ORF">ALC57_02180</name>
</gene>
<dbReference type="InterPro" id="IPR054734">
    <property type="entry name" value="PqqF-like_C_4"/>
</dbReference>
<evidence type="ECO:0000256" key="12">
    <source>
        <dbReference type="SAM" id="Coils"/>
    </source>
</evidence>
<feature type="domain" description="Peptidase M16 N-terminal" evidence="13">
    <location>
        <begin position="33"/>
        <end position="164"/>
    </location>
</feature>
<feature type="domain" description="Peptidase M16 C-terminal" evidence="14">
    <location>
        <begin position="666"/>
        <end position="829"/>
    </location>
</feature>
<evidence type="ECO:0000256" key="1">
    <source>
        <dbReference type="ARBA" id="ARBA00007261"/>
    </source>
</evidence>
<dbReference type="Gene3D" id="3.30.830.10">
    <property type="entry name" value="Metalloenzyme, LuxS/M16 peptidase-like"/>
    <property type="match status" value="6"/>
</dbReference>
<dbReference type="Pfam" id="PF00675">
    <property type="entry name" value="Peptidase_M16"/>
    <property type="match status" value="1"/>
</dbReference>
<dbReference type="GO" id="GO:0043171">
    <property type="term" value="P:peptide catabolic process"/>
    <property type="evidence" value="ECO:0007669"/>
    <property type="project" value="TreeGrafter"/>
</dbReference>
<dbReference type="EC" id="3.4.24.56" evidence="8"/>
<dbReference type="Pfam" id="PF22456">
    <property type="entry name" value="PqqF-like_C_4"/>
    <property type="match status" value="1"/>
</dbReference>
<evidence type="ECO:0000313" key="18">
    <source>
        <dbReference type="Proteomes" id="UP000078492"/>
    </source>
</evidence>
<dbReference type="PANTHER" id="PTHR43690:SF18">
    <property type="entry name" value="INSULIN-DEGRADING ENZYME-RELATED"/>
    <property type="match status" value="1"/>
</dbReference>
<evidence type="ECO:0000256" key="9">
    <source>
        <dbReference type="ARBA" id="ARBA00070422"/>
    </source>
</evidence>
<feature type="domain" description="Peptidase M16 middle/third" evidence="15">
    <location>
        <begin position="837"/>
        <end position="1117"/>
    </location>
</feature>
<keyword evidence="4" id="KW-0378">Hydrolase</keyword>
<evidence type="ECO:0000259" key="13">
    <source>
        <dbReference type="Pfam" id="PF00675"/>
    </source>
</evidence>
<dbReference type="InterPro" id="IPR032632">
    <property type="entry name" value="Peptidase_M16_M"/>
</dbReference>
<dbReference type="InterPro" id="IPR050626">
    <property type="entry name" value="Peptidase_M16"/>
</dbReference>
<dbReference type="GO" id="GO:0005829">
    <property type="term" value="C:cytosol"/>
    <property type="evidence" value="ECO:0007669"/>
    <property type="project" value="TreeGrafter"/>
</dbReference>
<evidence type="ECO:0000259" key="15">
    <source>
        <dbReference type="Pfam" id="PF16187"/>
    </source>
</evidence>
<dbReference type="FunFam" id="3.30.830.10:FF:000005">
    <property type="entry name" value="nardilysin isoform X1"/>
    <property type="match status" value="1"/>
</dbReference>
<dbReference type="EMBL" id="KQ978782">
    <property type="protein sequence ID" value="KYN28453.1"/>
    <property type="molecule type" value="Genomic_DNA"/>
</dbReference>
<evidence type="ECO:0000256" key="4">
    <source>
        <dbReference type="ARBA" id="ARBA00022801"/>
    </source>
</evidence>
<evidence type="ECO:0000259" key="14">
    <source>
        <dbReference type="Pfam" id="PF05193"/>
    </source>
</evidence>
<dbReference type="Pfam" id="PF16187">
    <property type="entry name" value="Peptidase_M16_M"/>
    <property type="match status" value="2"/>
</dbReference>
<dbReference type="FunFam" id="3.30.830.10:FF:000004">
    <property type="entry name" value="Putative insulin-degrading enzyme"/>
    <property type="match status" value="1"/>
</dbReference>
<dbReference type="STRING" id="471704.A0A195EJM4"/>
<accession>A0A195EJM4</accession>
<feature type="domain" description="Peptidase M16 middle/third" evidence="15">
    <location>
        <begin position="381"/>
        <end position="658"/>
    </location>
</feature>
<feature type="coiled-coil region" evidence="12">
    <location>
        <begin position="597"/>
        <end position="631"/>
    </location>
</feature>
<dbReference type="Pfam" id="PF05193">
    <property type="entry name" value="Peptidase_M16_C"/>
    <property type="match status" value="2"/>
</dbReference>
<proteinExistence type="inferred from homology"/>
<keyword evidence="6" id="KW-0482">Metalloprotease</keyword>
<evidence type="ECO:0000256" key="3">
    <source>
        <dbReference type="ARBA" id="ARBA00022723"/>
    </source>
</evidence>
<keyword evidence="2" id="KW-0645">Protease</keyword>
<name>A0A195EJM4_9HYME</name>
<evidence type="ECO:0000256" key="5">
    <source>
        <dbReference type="ARBA" id="ARBA00022833"/>
    </source>
</evidence>
<dbReference type="InterPro" id="IPR011765">
    <property type="entry name" value="Pept_M16_N"/>
</dbReference>
<evidence type="ECO:0000256" key="6">
    <source>
        <dbReference type="ARBA" id="ARBA00023049"/>
    </source>
</evidence>
<dbReference type="GO" id="GO:0051603">
    <property type="term" value="P:proteolysis involved in protein catabolic process"/>
    <property type="evidence" value="ECO:0007669"/>
    <property type="project" value="TreeGrafter"/>
</dbReference>
<comment type="similarity">
    <text evidence="1">Belongs to the peptidase M16 family.</text>
</comment>
<comment type="catalytic activity">
    <reaction evidence="7">
        <text>Degradation of insulin, glucagon and other polypeptides. No action on proteins.</text>
        <dbReference type="EC" id="3.4.24.56"/>
    </reaction>
</comment>
<dbReference type="GO" id="GO:0004222">
    <property type="term" value="F:metalloendopeptidase activity"/>
    <property type="evidence" value="ECO:0007669"/>
    <property type="project" value="UniProtKB-EC"/>
</dbReference>
<protein>
    <recommendedName>
        <fullName evidence="9">Insulin-degrading enzyme</fullName>
        <ecNumber evidence="8">3.4.24.56</ecNumber>
    </recommendedName>
    <alternativeName>
        <fullName evidence="11">Insulin protease</fullName>
    </alternativeName>
    <alternativeName>
        <fullName evidence="10">Insulysin</fullName>
    </alternativeName>
</protein>
<evidence type="ECO:0000256" key="8">
    <source>
        <dbReference type="ARBA" id="ARBA00066874"/>
    </source>
</evidence>
<dbReference type="InterPro" id="IPR001431">
    <property type="entry name" value="Pept_M16_Zn_BS"/>
</dbReference>
<reference evidence="17 18" key="1">
    <citation type="submission" date="2015-09" db="EMBL/GenBank/DDBJ databases">
        <title>Trachymyrmex cornetzi WGS genome.</title>
        <authorList>
            <person name="Nygaard S."/>
            <person name="Hu H."/>
            <person name="Boomsma J."/>
            <person name="Zhang G."/>
        </authorList>
    </citation>
    <scope>NUCLEOTIDE SEQUENCE [LARGE SCALE GENOMIC DNA]</scope>
    <source>
        <strain evidence="17">Tcor2-1</strain>
        <tissue evidence="17">Whole body</tissue>
    </source>
</reference>
<dbReference type="GO" id="GO:0046872">
    <property type="term" value="F:metal ion binding"/>
    <property type="evidence" value="ECO:0007669"/>
    <property type="project" value="UniProtKB-KW"/>
</dbReference>
<dbReference type="PROSITE" id="PS00143">
    <property type="entry name" value="INSULINASE"/>
    <property type="match status" value="1"/>
</dbReference>
<evidence type="ECO:0000256" key="10">
    <source>
        <dbReference type="ARBA" id="ARBA00074992"/>
    </source>
</evidence>
<keyword evidence="12" id="KW-0175">Coiled coil</keyword>
<keyword evidence="18" id="KW-1185">Reference proteome</keyword>
<keyword evidence="5" id="KW-0862">Zinc</keyword>
<dbReference type="InterPro" id="IPR007863">
    <property type="entry name" value="Peptidase_M16_C"/>
</dbReference>
<dbReference type="Proteomes" id="UP000078492">
    <property type="component" value="Unassembled WGS sequence"/>
</dbReference>
<evidence type="ECO:0000256" key="7">
    <source>
        <dbReference type="ARBA" id="ARBA00052248"/>
    </source>
</evidence>